<evidence type="ECO:0000259" key="2">
    <source>
        <dbReference type="Pfam" id="PF14317"/>
    </source>
</evidence>
<dbReference type="InterPro" id="IPR025588">
    <property type="entry name" value="YcxB-like_C"/>
</dbReference>
<keyword evidence="1" id="KW-1133">Transmembrane helix</keyword>
<reference evidence="3" key="1">
    <citation type="submission" date="2015-09" db="EMBL/GenBank/DDBJ databases">
        <authorList>
            <consortium name="Pathogen Informatics"/>
        </authorList>
    </citation>
    <scope>NUCLEOTIDE SEQUENCE</scope>
    <source>
        <strain evidence="3">2789STDY5834896</strain>
    </source>
</reference>
<dbReference type="AlphaFoldDB" id="A0A1C6J3A0"/>
<accession>A0A1C6J3A0</accession>
<keyword evidence="1" id="KW-0812">Transmembrane</keyword>
<protein>
    <recommendedName>
        <fullName evidence="2">YcxB-like C-terminal domain-containing protein</fullName>
    </recommendedName>
</protein>
<feature type="domain" description="YcxB-like C-terminal" evidence="2">
    <location>
        <begin position="154"/>
        <end position="195"/>
    </location>
</feature>
<evidence type="ECO:0000313" key="3">
    <source>
        <dbReference type="EMBL" id="SCJ76526.1"/>
    </source>
</evidence>
<organism evidence="3">
    <name type="scientific">uncultured Anaerotruncus sp</name>
    <dbReference type="NCBI Taxonomy" id="905011"/>
    <lineage>
        <taxon>Bacteria</taxon>
        <taxon>Bacillati</taxon>
        <taxon>Bacillota</taxon>
        <taxon>Clostridia</taxon>
        <taxon>Eubacteriales</taxon>
        <taxon>Oscillospiraceae</taxon>
        <taxon>Anaerotruncus</taxon>
        <taxon>environmental samples</taxon>
    </lineage>
</organism>
<gene>
    <name evidence="3" type="ORF">SAMEA3545359_01882</name>
</gene>
<keyword evidence="1" id="KW-0472">Membrane</keyword>
<dbReference type="Pfam" id="PF14317">
    <property type="entry name" value="YcxB"/>
    <property type="match status" value="1"/>
</dbReference>
<sequence length="233" mass="27221">MALPIQLHYQLDRDQTREIYMIVGGKKEKKLYFWMFGFLAFGFLCNILYIITTRTRVGSGQNTFMGADWQSIMSSAFVIVVCVCLALFYHAFSRRRREEMIDLLEQQFSDNTIVLGAESFRYRSVSSRPGSYDVLLAQSERGQAPGSRVKEIYLDYEKLYEAHENDHYFLLITGKQEYVPIPKSLMKREDFAALSRVLTRDLGKWFIKNGRPNVEVEMQKVFGLTEDRSRDKK</sequence>
<name>A0A1C6J3A0_9FIRM</name>
<feature type="transmembrane region" description="Helical" evidence="1">
    <location>
        <begin position="31"/>
        <end position="52"/>
    </location>
</feature>
<proteinExistence type="predicted"/>
<feature type="transmembrane region" description="Helical" evidence="1">
    <location>
        <begin position="72"/>
        <end position="92"/>
    </location>
</feature>
<dbReference type="EMBL" id="FMHG01000001">
    <property type="protein sequence ID" value="SCJ76526.1"/>
    <property type="molecule type" value="Genomic_DNA"/>
</dbReference>
<evidence type="ECO:0000256" key="1">
    <source>
        <dbReference type="SAM" id="Phobius"/>
    </source>
</evidence>